<gene>
    <name evidence="1" type="ORF">LCGC14_2786290</name>
</gene>
<evidence type="ECO:0000313" key="1">
    <source>
        <dbReference type="EMBL" id="KKK84145.1"/>
    </source>
</evidence>
<organism evidence="1">
    <name type="scientific">marine sediment metagenome</name>
    <dbReference type="NCBI Taxonomy" id="412755"/>
    <lineage>
        <taxon>unclassified sequences</taxon>
        <taxon>metagenomes</taxon>
        <taxon>ecological metagenomes</taxon>
    </lineage>
</organism>
<accession>A0A0F8ZDW9</accession>
<dbReference type="AlphaFoldDB" id="A0A0F8ZDW9"/>
<name>A0A0F8ZDW9_9ZZZZ</name>
<comment type="caution">
    <text evidence="1">The sequence shown here is derived from an EMBL/GenBank/DDBJ whole genome shotgun (WGS) entry which is preliminary data.</text>
</comment>
<sequence>VVNIVPLGIFLNDAVGNAFENTPGVASGRGPYVSGQGCVGVQLWETQRQIGGSTALTYAVGDALYASVNGLLTNRQEDAYEWNVAGQTDPDFTTLMGIVKVAPDADNSLMVLDLRV</sequence>
<protein>
    <submittedName>
        <fullName evidence="1">Uncharacterized protein</fullName>
    </submittedName>
</protein>
<reference evidence="1" key="1">
    <citation type="journal article" date="2015" name="Nature">
        <title>Complex archaea that bridge the gap between prokaryotes and eukaryotes.</title>
        <authorList>
            <person name="Spang A."/>
            <person name="Saw J.H."/>
            <person name="Jorgensen S.L."/>
            <person name="Zaremba-Niedzwiedzka K."/>
            <person name="Martijn J."/>
            <person name="Lind A.E."/>
            <person name="van Eijk R."/>
            <person name="Schleper C."/>
            <person name="Guy L."/>
            <person name="Ettema T.J."/>
        </authorList>
    </citation>
    <scope>NUCLEOTIDE SEQUENCE</scope>
</reference>
<proteinExistence type="predicted"/>
<dbReference type="EMBL" id="LAZR01051902">
    <property type="protein sequence ID" value="KKK84145.1"/>
    <property type="molecule type" value="Genomic_DNA"/>
</dbReference>
<feature type="non-terminal residue" evidence="1">
    <location>
        <position position="1"/>
    </location>
</feature>